<name>A0A8J4GYP5_9BACL</name>
<keyword evidence="2" id="KW-1185">Reference proteome</keyword>
<dbReference type="InterPro" id="IPR019615">
    <property type="entry name" value="DUF2487"/>
</dbReference>
<dbReference type="Proteomes" id="UP000677918">
    <property type="component" value="Unassembled WGS sequence"/>
</dbReference>
<reference evidence="1" key="1">
    <citation type="submission" date="2021-04" db="EMBL/GenBank/DDBJ databases">
        <title>Draft genome sequence of Xylanibacillus composti strain K13.</title>
        <authorList>
            <person name="Uke A."/>
            <person name="Chhe C."/>
            <person name="Baramee S."/>
            <person name="Kosugi A."/>
        </authorList>
    </citation>
    <scope>NUCLEOTIDE SEQUENCE</scope>
    <source>
        <strain evidence="1">K13</strain>
    </source>
</reference>
<sequence>MKFSDLDEQQWNELKPYLDTCVIPVTGLSGAEAPWQAVEGLERLRDWLDLVEQPFKGRIVTYPAMHYRMSDWEQTAAAVDELSRQLKQEQFRYVMVMSAMPWPKHIRCGAVDLHIDANVDESGNDLSGTVQEKVREMWNKKLPEDEC</sequence>
<evidence type="ECO:0000313" key="1">
    <source>
        <dbReference type="EMBL" id="GIQ67574.1"/>
    </source>
</evidence>
<gene>
    <name evidence="1" type="ORF">XYCOK13_03980</name>
</gene>
<proteinExistence type="predicted"/>
<protein>
    <recommendedName>
        <fullName evidence="3">DUF2487 family protein</fullName>
    </recommendedName>
</protein>
<evidence type="ECO:0000313" key="2">
    <source>
        <dbReference type="Proteomes" id="UP000677918"/>
    </source>
</evidence>
<dbReference type="AlphaFoldDB" id="A0A8J4GYP5"/>
<dbReference type="RefSeq" id="WP_244864936.1">
    <property type="nucleotide sequence ID" value="NZ_BOVK01000006.1"/>
</dbReference>
<comment type="caution">
    <text evidence="1">The sequence shown here is derived from an EMBL/GenBank/DDBJ whole genome shotgun (WGS) entry which is preliminary data.</text>
</comment>
<dbReference type="Pfam" id="PF10673">
    <property type="entry name" value="DUF2487"/>
    <property type="match status" value="1"/>
</dbReference>
<dbReference type="EMBL" id="BOVK01000006">
    <property type="protein sequence ID" value="GIQ67574.1"/>
    <property type="molecule type" value="Genomic_DNA"/>
</dbReference>
<evidence type="ECO:0008006" key="3">
    <source>
        <dbReference type="Google" id="ProtNLM"/>
    </source>
</evidence>
<accession>A0A8J4GYP5</accession>
<organism evidence="1 2">
    <name type="scientific">Xylanibacillus composti</name>
    <dbReference type="NCBI Taxonomy" id="1572762"/>
    <lineage>
        <taxon>Bacteria</taxon>
        <taxon>Bacillati</taxon>
        <taxon>Bacillota</taxon>
        <taxon>Bacilli</taxon>
        <taxon>Bacillales</taxon>
        <taxon>Paenibacillaceae</taxon>
        <taxon>Xylanibacillus</taxon>
    </lineage>
</organism>